<dbReference type="Pfam" id="PF02458">
    <property type="entry name" value="Transferase"/>
    <property type="match status" value="1"/>
</dbReference>
<dbReference type="InterPro" id="IPR051283">
    <property type="entry name" value="Sec_Metabolite_Acyltrans"/>
</dbReference>
<protein>
    <recommendedName>
        <fullName evidence="4">HXXXD-type acyl-transferase family protein</fullName>
    </recommendedName>
</protein>
<comment type="caution">
    <text evidence="2">The sequence shown here is derived from an EMBL/GenBank/DDBJ whole genome shotgun (WGS) entry which is preliminary data.</text>
</comment>
<proteinExistence type="predicted"/>
<evidence type="ECO:0000313" key="2">
    <source>
        <dbReference type="EMBL" id="MCL7031552.1"/>
    </source>
</evidence>
<dbReference type="Gene3D" id="3.30.559.10">
    <property type="entry name" value="Chloramphenicol acetyltransferase-like domain"/>
    <property type="match status" value="2"/>
</dbReference>
<reference evidence="2" key="1">
    <citation type="submission" date="2022-03" db="EMBL/GenBank/DDBJ databases">
        <title>A functionally conserved STORR gene fusion in Papaver species that diverged 16.8 million years ago.</title>
        <authorList>
            <person name="Catania T."/>
        </authorList>
    </citation>
    <scope>NUCLEOTIDE SEQUENCE</scope>
    <source>
        <strain evidence="2">S-191538</strain>
    </source>
</reference>
<name>A0AA41S249_PAPNU</name>
<evidence type="ECO:0000313" key="3">
    <source>
        <dbReference type="Proteomes" id="UP001177140"/>
    </source>
</evidence>
<dbReference type="EMBL" id="JAJJMA010113230">
    <property type="protein sequence ID" value="MCL7031552.1"/>
    <property type="molecule type" value="Genomic_DNA"/>
</dbReference>
<organism evidence="2 3">
    <name type="scientific">Papaver nudicaule</name>
    <name type="common">Iceland poppy</name>
    <dbReference type="NCBI Taxonomy" id="74823"/>
    <lineage>
        <taxon>Eukaryota</taxon>
        <taxon>Viridiplantae</taxon>
        <taxon>Streptophyta</taxon>
        <taxon>Embryophyta</taxon>
        <taxon>Tracheophyta</taxon>
        <taxon>Spermatophyta</taxon>
        <taxon>Magnoliopsida</taxon>
        <taxon>Ranunculales</taxon>
        <taxon>Papaveraceae</taxon>
        <taxon>Papaveroideae</taxon>
        <taxon>Papaver</taxon>
    </lineage>
</organism>
<dbReference type="InterPro" id="IPR023213">
    <property type="entry name" value="CAT-like_dom_sf"/>
</dbReference>
<dbReference type="GO" id="GO:0016740">
    <property type="term" value="F:transferase activity"/>
    <property type="evidence" value="ECO:0007669"/>
    <property type="project" value="UniProtKB-KW"/>
</dbReference>
<evidence type="ECO:0000256" key="1">
    <source>
        <dbReference type="ARBA" id="ARBA00022679"/>
    </source>
</evidence>
<keyword evidence="3" id="KW-1185">Reference proteome</keyword>
<accession>A0AA41S249</accession>
<dbReference type="PANTHER" id="PTHR31896:SF12">
    <property type="entry name" value="HXXXD-TYPE ACYL-TRANSFERASE FAMILY PROTEIN"/>
    <property type="match status" value="1"/>
</dbReference>
<keyword evidence="1" id="KW-0808">Transferase</keyword>
<dbReference type="Proteomes" id="UP001177140">
    <property type="component" value="Unassembled WGS sequence"/>
</dbReference>
<evidence type="ECO:0008006" key="4">
    <source>
        <dbReference type="Google" id="ProtNLM"/>
    </source>
</evidence>
<dbReference type="PANTHER" id="PTHR31896">
    <property type="entry name" value="FAMILY REGULATORY PROTEIN, PUTATIVE (AFU_ORTHOLOGUE AFUA_3G14730)-RELATED"/>
    <property type="match status" value="1"/>
</dbReference>
<sequence>MSEATGLVRCLSRCTIKPYPIHQQEKQQTYHLTPWDLSLISTHGIQFGLLFAKPPSTSSALSVDDAGGQNHYSSGAIVNQLKHSLSRTLAHFLPLSGRLVTNKQNDPPSYSISIECNDENNSSQGVEFIHAAAPVTLNDILSPHFVPPIVRSFFTLHEPDDGSMLMVNHDGHTTPLLSVQVTELVDGYFIGCSVNHAVADGTSFWNFFNAWAEICRGKENSEDLISRRPILERWFLKENQEEVDNPDENSIIINLPFSHHDEFLGRYPPPCLIEKIFHISGQSMSQLKQKANNECLTNKISNFQALAALIWRSLTRARGLHAEQETNFKICINDRKRLNPQLSEDYFGCYLNLVMGKAKARDLLISQNIGSTALILHEAIANHTDEYVRCWLKKWKTEPDIYNLGSHYDDCSMVIGGSPRFNPYGCDFGWGKPLAVRSGWAFKFNGIVWMTPGRLGGGSVDLEICLSPEVMSALESDKEFMDAISTHDA</sequence>
<gene>
    <name evidence="2" type="ORF">MKW94_029599</name>
</gene>
<dbReference type="AlphaFoldDB" id="A0AA41S249"/>